<dbReference type="EMBL" id="CADEPM010000002">
    <property type="protein sequence ID" value="CAB3399492.1"/>
    <property type="molecule type" value="Genomic_DNA"/>
</dbReference>
<name>A0A8S1E6T7_9PELO</name>
<evidence type="ECO:0000256" key="1">
    <source>
        <dbReference type="SAM" id="MobiDB-lite"/>
    </source>
</evidence>
<accession>A0A8S1E6T7</accession>
<proteinExistence type="predicted"/>
<dbReference type="AlphaFoldDB" id="A0A8S1E6T7"/>
<keyword evidence="3" id="KW-1185">Reference proteome</keyword>
<protein>
    <submittedName>
        <fullName evidence="2">Uncharacterized protein</fullName>
    </submittedName>
</protein>
<sequence>MKEFYLGSPTPSCSEHRDNGNSDALPPEILNMALDLQDEYIGEAPEQQTQSQMISNDPLFTGITREMFTEMLGNITYCRDECENRMNTWRGEFQSVAMQQFFVELERAFQYADDFIKHISLCYTKKIPMSLADMQILYNSIDILYNQMDKYARMRMEYFERISNQYCYMEKMAKCKSA</sequence>
<organism evidence="2 3">
    <name type="scientific">Caenorhabditis bovis</name>
    <dbReference type="NCBI Taxonomy" id="2654633"/>
    <lineage>
        <taxon>Eukaryota</taxon>
        <taxon>Metazoa</taxon>
        <taxon>Ecdysozoa</taxon>
        <taxon>Nematoda</taxon>
        <taxon>Chromadorea</taxon>
        <taxon>Rhabditida</taxon>
        <taxon>Rhabditina</taxon>
        <taxon>Rhabditomorpha</taxon>
        <taxon>Rhabditoidea</taxon>
        <taxon>Rhabditidae</taxon>
        <taxon>Peloderinae</taxon>
        <taxon>Caenorhabditis</taxon>
    </lineage>
</organism>
<feature type="region of interest" description="Disordered" evidence="1">
    <location>
        <begin position="1"/>
        <end position="24"/>
    </location>
</feature>
<reference evidence="2 3" key="1">
    <citation type="submission" date="2020-04" db="EMBL/GenBank/DDBJ databases">
        <authorList>
            <person name="Laetsch R D."/>
            <person name="Stevens L."/>
            <person name="Kumar S."/>
            <person name="Blaxter L. M."/>
        </authorList>
    </citation>
    <scope>NUCLEOTIDE SEQUENCE [LARGE SCALE GENOMIC DNA]</scope>
</reference>
<evidence type="ECO:0000313" key="2">
    <source>
        <dbReference type="EMBL" id="CAB3399492.1"/>
    </source>
</evidence>
<dbReference type="Proteomes" id="UP000494206">
    <property type="component" value="Unassembled WGS sequence"/>
</dbReference>
<evidence type="ECO:0000313" key="3">
    <source>
        <dbReference type="Proteomes" id="UP000494206"/>
    </source>
</evidence>
<gene>
    <name evidence="2" type="ORF">CBOVIS_LOCUS2605</name>
</gene>
<comment type="caution">
    <text evidence="2">The sequence shown here is derived from an EMBL/GenBank/DDBJ whole genome shotgun (WGS) entry which is preliminary data.</text>
</comment>